<gene>
    <name evidence="3" type="ORF">g.43373</name>
    <name evidence="4" type="ORF">g.43376</name>
</gene>
<protein>
    <recommendedName>
        <fullName evidence="2">Integrase zinc-binding domain-containing protein</fullName>
    </recommendedName>
</protein>
<organism evidence="3">
    <name type="scientific">Clastoptera arizonana</name>
    <name type="common">Arizona spittle bug</name>
    <dbReference type="NCBI Taxonomy" id="38151"/>
    <lineage>
        <taxon>Eukaryota</taxon>
        <taxon>Metazoa</taxon>
        <taxon>Ecdysozoa</taxon>
        <taxon>Arthropoda</taxon>
        <taxon>Hexapoda</taxon>
        <taxon>Insecta</taxon>
        <taxon>Pterygota</taxon>
        <taxon>Neoptera</taxon>
        <taxon>Paraneoptera</taxon>
        <taxon>Hemiptera</taxon>
        <taxon>Auchenorrhyncha</taxon>
        <taxon>Cercopoidea</taxon>
        <taxon>Clastopteridae</taxon>
        <taxon>Clastoptera</taxon>
    </lineage>
</organism>
<evidence type="ECO:0000313" key="4">
    <source>
        <dbReference type="EMBL" id="JAS30927.1"/>
    </source>
</evidence>
<evidence type="ECO:0000313" key="3">
    <source>
        <dbReference type="EMBL" id="JAS12158.1"/>
    </source>
</evidence>
<name>A0A1B6CFF8_9HEMI</name>
<dbReference type="Pfam" id="PF17921">
    <property type="entry name" value="Integrase_H2C2"/>
    <property type="match status" value="1"/>
</dbReference>
<dbReference type="AlphaFoldDB" id="A0A1B6CFF8"/>
<dbReference type="EMBL" id="GEDC01006371">
    <property type="protein sequence ID" value="JAS30927.1"/>
    <property type="molecule type" value="Transcribed_RNA"/>
</dbReference>
<evidence type="ECO:0000259" key="2">
    <source>
        <dbReference type="Pfam" id="PF17921"/>
    </source>
</evidence>
<feature type="domain" description="Integrase zinc-binding" evidence="2">
    <location>
        <begin position="54"/>
        <end position="93"/>
    </location>
</feature>
<feature type="compositionally biased region" description="Pro residues" evidence="1">
    <location>
        <begin position="142"/>
        <end position="151"/>
    </location>
</feature>
<sequence length="184" mass="20671">MTMYLRPESSLQLKRLKLPGTDTTVYCDVSMAAARPYLTKPFRRTAFNIVQGPSHPGSSATVKQATQSFVWPSINKDCKEWAKSCKPCQQSKVSRHVTSPLASFAHPSGRFKHVHVDKKIPIDRLKPAYVGAQLTQSDHPEPLPQAQPLPDPSRQQVVPPTQSPQPETATQRRSGRRVRFAERY</sequence>
<feature type="compositionally biased region" description="Low complexity" evidence="1">
    <location>
        <begin position="152"/>
        <end position="166"/>
    </location>
</feature>
<evidence type="ECO:0000256" key="1">
    <source>
        <dbReference type="SAM" id="MobiDB-lite"/>
    </source>
</evidence>
<dbReference type="InterPro" id="IPR041588">
    <property type="entry name" value="Integrase_H2C2"/>
</dbReference>
<accession>A0A1B6CFF8</accession>
<proteinExistence type="predicted"/>
<dbReference type="EMBL" id="GEDC01025140">
    <property type="protein sequence ID" value="JAS12158.1"/>
    <property type="molecule type" value="Transcribed_RNA"/>
</dbReference>
<feature type="region of interest" description="Disordered" evidence="1">
    <location>
        <begin position="133"/>
        <end position="184"/>
    </location>
</feature>
<dbReference type="Gene3D" id="1.10.340.70">
    <property type="match status" value="1"/>
</dbReference>
<reference evidence="3" key="1">
    <citation type="submission" date="2015-12" db="EMBL/GenBank/DDBJ databases">
        <title>De novo transcriptome assembly of four potential Pierce s Disease insect vectors from Arizona vineyards.</title>
        <authorList>
            <person name="Tassone E.E."/>
        </authorList>
    </citation>
    <scope>NUCLEOTIDE SEQUENCE</scope>
</reference>